<feature type="chain" id="PRO_5042891615" description="Accessory gland protein" evidence="3">
    <location>
        <begin position="17"/>
        <end position="101"/>
    </location>
</feature>
<accession>A0AAN9VSP4</accession>
<keyword evidence="3" id="KW-0732">Signal</keyword>
<organism evidence="4 5">
    <name type="scientific">Gryllus longicercus</name>
    <dbReference type="NCBI Taxonomy" id="2509291"/>
    <lineage>
        <taxon>Eukaryota</taxon>
        <taxon>Metazoa</taxon>
        <taxon>Ecdysozoa</taxon>
        <taxon>Arthropoda</taxon>
        <taxon>Hexapoda</taxon>
        <taxon>Insecta</taxon>
        <taxon>Pterygota</taxon>
        <taxon>Neoptera</taxon>
        <taxon>Polyneoptera</taxon>
        <taxon>Orthoptera</taxon>
        <taxon>Ensifera</taxon>
        <taxon>Gryllidea</taxon>
        <taxon>Grylloidea</taxon>
        <taxon>Gryllidae</taxon>
        <taxon>Gryllinae</taxon>
        <taxon>Gryllus</taxon>
    </lineage>
</organism>
<dbReference type="Proteomes" id="UP001378592">
    <property type="component" value="Unassembled WGS sequence"/>
</dbReference>
<dbReference type="GO" id="GO:0042302">
    <property type="term" value="F:structural constituent of cuticle"/>
    <property type="evidence" value="ECO:0007669"/>
    <property type="project" value="UniProtKB-UniRule"/>
</dbReference>
<gene>
    <name evidence="4" type="ORF">R5R35_008910</name>
</gene>
<sequence>MKLLLVAAALLALAAARPQARDGEAYIDEYSADNDGLGTYAFGFKTSNGIIRQENAILKNAGTEDEELEIRGTITWVDVDGKENSIVFVANKDGYQPQVSP</sequence>
<keyword evidence="5" id="KW-1185">Reference proteome</keyword>
<dbReference type="Pfam" id="PF00379">
    <property type="entry name" value="Chitin_bind_4"/>
    <property type="match status" value="1"/>
</dbReference>
<dbReference type="PROSITE" id="PS51155">
    <property type="entry name" value="CHIT_BIND_RR_2"/>
    <property type="match status" value="1"/>
</dbReference>
<evidence type="ECO:0000256" key="3">
    <source>
        <dbReference type="SAM" id="SignalP"/>
    </source>
</evidence>
<evidence type="ECO:0000256" key="2">
    <source>
        <dbReference type="PROSITE-ProRule" id="PRU00497"/>
    </source>
</evidence>
<evidence type="ECO:0000313" key="4">
    <source>
        <dbReference type="EMBL" id="KAK7867365.1"/>
    </source>
</evidence>
<comment type="caution">
    <text evidence="4">The sequence shown here is derived from an EMBL/GenBank/DDBJ whole genome shotgun (WGS) entry which is preliminary data.</text>
</comment>
<feature type="signal peptide" evidence="3">
    <location>
        <begin position="1"/>
        <end position="16"/>
    </location>
</feature>
<dbReference type="PROSITE" id="PS00233">
    <property type="entry name" value="CHIT_BIND_RR_1"/>
    <property type="match status" value="1"/>
</dbReference>
<name>A0AAN9VSP4_9ORTH</name>
<evidence type="ECO:0008006" key="6">
    <source>
        <dbReference type="Google" id="ProtNLM"/>
    </source>
</evidence>
<dbReference type="InterPro" id="IPR000618">
    <property type="entry name" value="Insect_cuticle"/>
</dbReference>
<dbReference type="InterPro" id="IPR031311">
    <property type="entry name" value="CHIT_BIND_RR_consensus"/>
</dbReference>
<dbReference type="AlphaFoldDB" id="A0AAN9VSP4"/>
<proteinExistence type="predicted"/>
<dbReference type="EMBL" id="JAZDUA010000121">
    <property type="protein sequence ID" value="KAK7867365.1"/>
    <property type="molecule type" value="Genomic_DNA"/>
</dbReference>
<evidence type="ECO:0000256" key="1">
    <source>
        <dbReference type="ARBA" id="ARBA00022460"/>
    </source>
</evidence>
<keyword evidence="1 2" id="KW-0193">Cuticle</keyword>
<protein>
    <recommendedName>
        <fullName evidence="6">Accessory gland protein</fullName>
    </recommendedName>
</protein>
<evidence type="ECO:0000313" key="5">
    <source>
        <dbReference type="Proteomes" id="UP001378592"/>
    </source>
</evidence>
<reference evidence="4 5" key="1">
    <citation type="submission" date="2024-03" db="EMBL/GenBank/DDBJ databases">
        <title>The genome assembly and annotation of the cricket Gryllus longicercus Weissman &amp; Gray.</title>
        <authorList>
            <person name="Szrajer S."/>
            <person name="Gray D."/>
            <person name="Ylla G."/>
        </authorList>
    </citation>
    <scope>NUCLEOTIDE SEQUENCE [LARGE SCALE GENOMIC DNA]</scope>
    <source>
        <strain evidence="4">DAG 2021-001</strain>
        <tissue evidence="4">Whole body minus gut</tissue>
    </source>
</reference>